<evidence type="ECO:0000256" key="4">
    <source>
        <dbReference type="PROSITE-ProRule" id="PRU00027"/>
    </source>
</evidence>
<dbReference type="eggNOG" id="ENOG502TBE4">
    <property type="taxonomic scope" value="Eukaryota"/>
</dbReference>
<dbReference type="VEuPathDB" id="VectorBase:FBgn0040392"/>
<reference evidence="9" key="1">
    <citation type="submission" date="1999-12" db="EMBL/GenBank/DDBJ databases">
        <title>Sequencing the distal X chromosome of Drosophila melanogaster.</title>
        <authorList>
            <person name="Murphy L."/>
            <person name="Harris D."/>
            <person name="Barrell B."/>
        </authorList>
    </citation>
    <scope>NUCLEOTIDE SEQUENCE</scope>
</reference>
<dbReference type="GeneID" id="31218"/>
<evidence type="ECO:0000256" key="2">
    <source>
        <dbReference type="ARBA" id="ARBA00022771"/>
    </source>
</evidence>
<dbReference type="PaxDb" id="7227-FBpp0301046"/>
<sequence>MSKKYPNPVTKHFVYSERTRKSTCKRCHFDMAGRHSENLMRHLKRKHEDAYKSVLDEKREIRAALAQQQANKDAVNPTKKVLASKYPLYPTTRKQSFITEDDDSQHSGMETMVTLNGEETGDVDNKNNATVSQFEGVFIGKSEIPDEEYQWKNSANMELKAVDVSVAQTTNESSVCVAPTSTTARAKSPARAASSAAALDQSPSDEDYFLRYLGSKLGKYSARTRNTVQFHINRILYKADMGHFEETDSRMGDDDYASP</sequence>
<proteinExistence type="evidence at transcript level"/>
<dbReference type="IntAct" id="Q9W4Z6">
    <property type="interactions" value="3"/>
</dbReference>
<dbReference type="EMBL" id="AE014298">
    <property type="protein sequence ID" value="AFH07201.1"/>
    <property type="molecule type" value="Genomic_DNA"/>
</dbReference>
<evidence type="ECO:0000256" key="1">
    <source>
        <dbReference type="ARBA" id="ARBA00022723"/>
    </source>
</evidence>
<dbReference type="InterPro" id="IPR003656">
    <property type="entry name" value="Znf_BED"/>
</dbReference>
<reference evidence="6 11" key="11">
    <citation type="journal article" date="2007" name="Science">
        <title>Sequence finishing and mapping of Drosophila melanogaster heterochromatin.</title>
        <authorList>
            <person name="Hoskins R.A."/>
            <person name="Carlson J.W."/>
            <person name="Kennedy C."/>
            <person name="Acevedo D."/>
            <person name="Evans-Holm M."/>
            <person name="Frise E."/>
            <person name="Wan K.H."/>
            <person name="Park S."/>
            <person name="Mendez-Lago M."/>
            <person name="Rossi F."/>
            <person name="Villasante A."/>
            <person name="Dimitri P."/>
            <person name="Karpen G.H."/>
            <person name="Celniker S.E."/>
        </authorList>
    </citation>
    <scope>NUCLEOTIDE SEQUENCE [LARGE SCALE GENOMIC DNA]</scope>
    <source>
        <strain evidence="11">Berkeley</strain>
    </source>
</reference>
<reference evidence="11" key="6">
    <citation type="journal article" date="2002" name="Genome Biol.">
        <title>The transposable elements of the Drosophila melanogaster euchromatin: a genomics perspective.</title>
        <authorList>
            <person name="Kaminker J.S."/>
            <person name="Bergman C.M."/>
            <person name="Kronmiller B."/>
            <person name="Carlson J."/>
            <person name="Svirskas R."/>
            <person name="Patel S."/>
            <person name="Frise E."/>
            <person name="Wheeler D.A."/>
            <person name="Lewis S.E."/>
            <person name="Rubin G.M."/>
            <person name="Ashburner M."/>
            <person name="Celniker S.E."/>
        </authorList>
    </citation>
    <scope>NUCLEOTIDE SEQUENCE [LARGE SCALE GENOMIC DNA]</scope>
    <source>
        <strain evidence="11">Berkeley</strain>
    </source>
</reference>
<dbReference type="Proteomes" id="UP000000803">
    <property type="component" value="Chromosome X"/>
</dbReference>
<dbReference type="AGR" id="FB:FBgn0040392"/>
<reference evidence="6 11" key="10">
    <citation type="journal article" date="2007" name="Science">
        <title>The Release 5.1 annotation of Drosophila melanogaster heterochromatin.</title>
        <authorList>
            <person name="Smith C.D."/>
            <person name="Shu S."/>
            <person name="Mungall C.J."/>
            <person name="Karpen G.H."/>
        </authorList>
    </citation>
    <scope>NUCLEOTIDE SEQUENCE [LARGE SCALE GENOMIC DNA]</scope>
    <source>
        <strain evidence="11">Berkeley</strain>
    </source>
</reference>
<dbReference type="DNASU" id="31218"/>
<reference evidence="6" key="17">
    <citation type="submission" date="2024-06" db="EMBL/GenBank/DDBJ databases">
        <title>Drosophila melanogaster release 4 sequence.</title>
        <authorList>
            <consortium name="Berkeley Drosophila Genome Project"/>
            <person name="Celniker S."/>
            <person name="Carlson J."/>
            <person name="Wan K."/>
            <person name="Pfeiffer B."/>
            <person name="Frise E."/>
            <person name="George R."/>
            <person name="Hoskins R."/>
            <person name="Stapleton M."/>
            <person name="Pacleb J."/>
            <person name="Park S."/>
            <person name="Svirskas R."/>
            <person name="Smith E."/>
            <person name="Yu C."/>
            <person name="Rubin G."/>
        </authorList>
    </citation>
    <scope>NUCLEOTIDE SEQUENCE</scope>
</reference>
<reference evidence="6" key="14">
    <citation type="journal article" date="2015" name="G3 (Bethesda)">
        <title>Gene Model Annotations for Drosophila melanogaster: The Rule-Benders.</title>
        <authorList>
            <consortium name="FlyBase Consortium"/>
            <person name="Crosby M.A."/>
            <person name="Gramates L.S."/>
            <person name="Dos Santos G."/>
            <person name="Matthews B.B."/>
            <person name="St Pierre S.E."/>
            <person name="Zhou P."/>
            <person name="Schroeder A.J."/>
            <person name="Falls K."/>
            <person name="Emmert D.B."/>
            <person name="Russo S.M."/>
            <person name="Gelbart W.M."/>
            <person name="null"/>
        </authorList>
    </citation>
    <scope>NUCLEOTIDE SEQUENCE</scope>
</reference>
<dbReference type="EMBL" id="BT125090">
    <property type="protein sequence ID" value="ADL59608.1"/>
    <property type="molecule type" value="mRNA"/>
</dbReference>
<evidence type="ECO:0000256" key="3">
    <source>
        <dbReference type="ARBA" id="ARBA00022833"/>
    </source>
</evidence>
<dbReference type="Bgee" id="FBgn0040392">
    <property type="expression patterns" value="Expressed in saliva-secreting gland and 23 other cell types or tissues"/>
</dbReference>
<reference evidence="6 11" key="7">
    <citation type="journal article" date="2002" name="Genome Biol.">
        <title>Heterochromatic sequences in a Drosophila whole-genome shotgun assembly.</title>
        <authorList>
            <person name="Hoskins R.A."/>
            <person name="Smith C.D."/>
            <person name="Carlson J.W."/>
            <person name="Carvalho A.B."/>
            <person name="Halpern A."/>
            <person name="Kaminker J.S."/>
            <person name="Kennedy C."/>
            <person name="Mungall C.J."/>
            <person name="Sullivan B.A."/>
            <person name="Sutton G.G."/>
            <person name="Yasuhara J.C."/>
            <person name="Wakimoto B.T."/>
            <person name="Myers E.W."/>
            <person name="Celniker S.E."/>
            <person name="Rubin G.M."/>
            <person name="Karpen G.H."/>
        </authorList>
    </citation>
    <scope>NUCLEOTIDE SEQUENCE [LARGE SCALE GENOMIC DNA]</scope>
    <source>
        <strain evidence="11">Berkeley</strain>
    </source>
</reference>
<dbReference type="OMA" id="KHSENLM"/>
<evidence type="ECO:0000313" key="6">
    <source>
        <dbReference type="EMBL" id="AAF45771.1"/>
    </source>
</evidence>
<evidence type="ECO:0000313" key="10">
    <source>
        <dbReference type="FlyBase" id="FBgn0040392"/>
    </source>
</evidence>
<evidence type="ECO:0000313" key="11">
    <source>
        <dbReference type="Proteomes" id="UP000000803"/>
    </source>
</evidence>
<dbReference type="GO" id="GO:0008270">
    <property type="term" value="F:zinc ion binding"/>
    <property type="evidence" value="ECO:0007669"/>
    <property type="project" value="UniProtKB-KW"/>
</dbReference>
<name>Q9W4Z6_DROME</name>
<dbReference type="EMBL" id="AL133503">
    <property type="protein sequence ID" value="CAB63507.1"/>
    <property type="molecule type" value="Genomic_DNA"/>
</dbReference>
<dbReference type="STRING" id="7227.FBpp0301046"/>
<keyword evidence="2 4" id="KW-0863">Zinc-finger</keyword>
<reference evidence="11" key="5">
    <citation type="journal article" date="2002" name="Genome Biol.">
        <title>Annotation of the Drosophila melanogaster euchromatic genome: a systematic review.</title>
        <authorList>
            <person name="Misra S."/>
            <person name="Crosby M.A."/>
            <person name="Mungall C.J."/>
            <person name="Matthews B.B."/>
            <person name="Campbell K.S."/>
            <person name="Hradecky P."/>
            <person name="Huang Y."/>
            <person name="Kaminker J.S."/>
            <person name="Millburn G.H."/>
            <person name="Prochnik S.E."/>
            <person name="Smith C.D."/>
            <person name="Tupy J.L."/>
            <person name="Whitfied E.J."/>
            <person name="Bayraktaroglu L."/>
            <person name="Berman B.P."/>
            <person name="Bettencourt B.R."/>
            <person name="Celniker S.E."/>
            <person name="de Grey A.D."/>
            <person name="Drysdale R.A."/>
            <person name="Harris N.L."/>
            <person name="Richter J."/>
            <person name="Russo S."/>
            <person name="Schroeder A.J."/>
            <person name="Shu S.Q."/>
            <person name="Stapleton M."/>
            <person name="Yamada C."/>
            <person name="Ashburner M."/>
            <person name="Gelbart W.M."/>
            <person name="Rubin G.M."/>
            <person name="Lewis S.E."/>
        </authorList>
    </citation>
    <scope>GENOME REANNOTATION</scope>
    <source>
        <strain evidence="11">Berkeley</strain>
    </source>
</reference>
<dbReference type="BioGRID-ORCS" id="31218">
    <property type="hits" value="0 hits in 1 CRISPR screen"/>
</dbReference>
<reference evidence="7" key="12">
    <citation type="submission" date="2010-08" db="EMBL/GenBank/DDBJ databases">
        <authorList>
            <person name="Carlson J."/>
            <person name="Booth B."/>
            <person name="Frise E."/>
            <person name="Sandler J."/>
            <person name="Wan K."/>
            <person name="Yu C."/>
            <person name="Celniker S."/>
        </authorList>
    </citation>
    <scope>NUCLEOTIDE SEQUENCE</scope>
</reference>
<evidence type="ECO:0000313" key="9">
    <source>
        <dbReference type="EMBL" id="CAB63507.1"/>
    </source>
</evidence>
<evidence type="ECO:0000259" key="5">
    <source>
        <dbReference type="PROSITE" id="PS50808"/>
    </source>
</evidence>
<dbReference type="GO" id="GO:0003677">
    <property type="term" value="F:DNA binding"/>
    <property type="evidence" value="ECO:0007669"/>
    <property type="project" value="InterPro"/>
</dbReference>
<dbReference type="OrthoDB" id="10051975at2759"/>
<dbReference type="FlyBase" id="FBgn0040392">
    <property type="gene designation" value="CG14050"/>
</dbReference>
<dbReference type="RefSeq" id="NP_001245487.1">
    <property type="nucleotide sequence ID" value="NM_001258558.1"/>
</dbReference>
<evidence type="ECO:0000313" key="8">
    <source>
        <dbReference type="EMBL" id="AFH07201.1"/>
    </source>
</evidence>
<feature type="domain" description="BED-type" evidence="5">
    <location>
        <begin position="4"/>
        <end position="54"/>
    </location>
</feature>
<reference evidence="6" key="9">
    <citation type="submission" date="2006-08" db="EMBL/GenBank/DDBJ databases">
        <authorList>
            <person name="Celniker S."/>
            <person name="Carlson J."/>
            <person name="Wan K."/>
            <person name="Frise E."/>
            <person name="Hoskins R."/>
            <person name="Park S."/>
            <person name="Svirskas R."/>
            <person name="Rubin G."/>
        </authorList>
    </citation>
    <scope>NUCLEOTIDE SEQUENCE</scope>
</reference>
<dbReference type="RefSeq" id="NP_569998.1">
    <property type="nucleotide sequence ID" value="NM_130642.2"/>
</dbReference>
<dbReference type="PROSITE" id="PS50808">
    <property type="entry name" value="ZF_BED"/>
    <property type="match status" value="1"/>
</dbReference>
<dbReference type="HOGENOM" id="CLU_1195954_0_0_1"/>
<keyword evidence="11" id="KW-1185">Reference proteome</keyword>
<reference evidence="6 11" key="8">
    <citation type="journal article" date="2005" name="PLoS Comput. Biol.">
        <title>Combined evidence annotation of transposable elements in genome sequences.</title>
        <authorList>
            <person name="Quesneville H."/>
            <person name="Bergman C.M."/>
            <person name="Andrieu O."/>
            <person name="Autard D."/>
            <person name="Nouaud D."/>
            <person name="Ashburner M."/>
            <person name="Anxolabehere D."/>
        </authorList>
    </citation>
    <scope>NUCLEOTIDE SEQUENCE [LARGE SCALE GENOMIC DNA]</scope>
    <source>
        <strain evidence="11">Berkeley</strain>
    </source>
</reference>
<keyword evidence="3" id="KW-0862">Zinc</keyword>
<reference evidence="6" key="13">
    <citation type="journal article" date="2015" name="G3 (Bethesda)">
        <title>Gene Model Annotations for Drosophila melanogaster: Impact of High-Throughput Data.</title>
        <authorList>
            <consortium name="FlyBase Consortium"/>
            <person name="Matthews B.B."/>
            <person name="Dos Santos G."/>
            <person name="Crosby M.A."/>
            <person name="Emmert D.B."/>
            <person name="St Pierre S.E."/>
            <person name="Gramates L.S."/>
            <person name="Zhou P."/>
            <person name="Schroeder A.J."/>
            <person name="Falls K."/>
            <person name="Strelets V."/>
            <person name="Russo S.M."/>
            <person name="Gelbart W.M."/>
            <person name="null"/>
        </authorList>
    </citation>
    <scope>NUCLEOTIDE SEQUENCE</scope>
</reference>
<reference evidence="11" key="4">
    <citation type="journal article" date="2002" name="Genome Biol.">
        <title>Finishing a whole-genome shotgun: release 3 of the Drosophila melanogaster euchromatic genome sequence.</title>
        <authorList>
            <person name="Celniker S.E."/>
            <person name="Wheeler D.A."/>
            <person name="Kronmiller B."/>
            <person name="Carlson J.W."/>
            <person name="Halpern A."/>
            <person name="Patel S."/>
            <person name="Adams M."/>
            <person name="Champe M."/>
            <person name="Dugan S.P."/>
            <person name="Frise E."/>
            <person name="Hodgson A."/>
            <person name="George R.A."/>
            <person name="Hoskins R.A."/>
            <person name="Laverty T."/>
            <person name="Muzny D.M."/>
            <person name="Nelson C.R."/>
            <person name="Pacleb J.M."/>
            <person name="Park S."/>
            <person name="Pfeiffer B.D."/>
            <person name="Richards S."/>
            <person name="Sodergren E.J."/>
            <person name="Svirskas R."/>
            <person name="Tabor P.E."/>
            <person name="Wan K."/>
            <person name="Stapleton M."/>
            <person name="Sutton G.G."/>
            <person name="Venter C."/>
            <person name="Weinstock G."/>
            <person name="Scherer S.E."/>
            <person name="Myers E.W."/>
            <person name="Gibbs R.A."/>
            <person name="Rubin G.M."/>
        </authorList>
    </citation>
    <scope>NUCLEOTIDE SEQUENCE [LARGE SCALE GENOMIC DNA]</scope>
    <source>
        <strain evidence="11">Berkeley</strain>
    </source>
</reference>
<reference evidence="6 11" key="3">
    <citation type="journal article" date="2000" name="Science">
        <title>The genome sequence of Drosophila melanogaster.</title>
        <authorList>
            <person name="Adams M.D."/>
            <person name="Celniker S.E."/>
            <person name="Holt R.A."/>
            <person name="Evans C.A."/>
            <person name="Gocayne J.D."/>
            <person name="Amanatides P.G."/>
            <person name="Scherer S.E."/>
            <person name="Li P.W."/>
            <person name="Hoskins R.A."/>
            <person name="Galle R.F."/>
            <person name="George R.A."/>
            <person name="Lewis S.E."/>
            <person name="Richards S."/>
            <person name="Ashburner M."/>
            <person name="Henderson S.N."/>
            <person name="Sutton G.G."/>
            <person name="Wortman J.R."/>
            <person name="Yandell M.D."/>
            <person name="Zhang Q."/>
            <person name="Chen L.X."/>
            <person name="Brandon R.C."/>
            <person name="Rogers Y.H."/>
            <person name="Blazej R.G."/>
            <person name="Champe M."/>
            <person name="Pfeiffer B.D."/>
            <person name="Wan K.H."/>
            <person name="Doyle C."/>
            <person name="Baxter E.G."/>
            <person name="Helt G."/>
            <person name="Nelson C.R."/>
            <person name="Gabor G.L."/>
            <person name="Abril J.F."/>
            <person name="Agbayani A."/>
            <person name="An H.J."/>
            <person name="Andrews-Pfannkoch C."/>
            <person name="Baldwin D."/>
            <person name="Ballew R.M."/>
            <person name="Basu A."/>
            <person name="Baxendale J."/>
            <person name="Bayraktaroglu L."/>
            <person name="Beasley E.M."/>
            <person name="Beeson K.Y."/>
            <person name="Benos P.V."/>
            <person name="Berman B.P."/>
            <person name="Bhandari D."/>
            <person name="Bolshakov S."/>
            <person name="Borkova D."/>
            <person name="Botchan M.R."/>
            <person name="Bouck J."/>
            <person name="Brokstein P."/>
            <person name="Brottier P."/>
            <person name="Burtis K.C."/>
            <person name="Busam D.A."/>
            <person name="Butler H."/>
            <person name="Cadieu E."/>
            <person name="Center A."/>
            <person name="Chandra I."/>
            <person name="Cherry J.M."/>
            <person name="Cawley S."/>
            <person name="Dahlke C."/>
            <person name="Davenport L.B."/>
            <person name="Davies P."/>
            <person name="de Pablos B."/>
            <person name="Delcher A."/>
            <person name="Deng Z."/>
            <person name="Mays A.D."/>
            <person name="Dew I."/>
            <person name="Dietz S.M."/>
            <person name="Dodson K."/>
            <person name="Doup L.E."/>
            <person name="Downes M."/>
            <person name="Dugan-Rocha S."/>
            <person name="Dunkov B.C."/>
            <person name="Dunn P."/>
            <person name="Durbin K.J."/>
            <person name="Evangelista C.C."/>
            <person name="Ferraz C."/>
            <person name="Ferriera S."/>
            <person name="Fleischmann W."/>
            <person name="Fosler C."/>
            <person name="Gabrielian A.E."/>
            <person name="Garg N.S."/>
            <person name="Gelbart W.M."/>
            <person name="Glasser K."/>
            <person name="Glodek A."/>
            <person name="Gong F."/>
            <person name="Gorrell J.H."/>
            <person name="Gu Z."/>
            <person name="Guan P."/>
            <person name="Harris M."/>
            <person name="Harris N.L."/>
            <person name="Harvey D."/>
            <person name="Heiman T.J."/>
            <person name="Hernandez J.R."/>
            <person name="Houck J."/>
            <person name="Hostin D."/>
            <person name="Houston K.A."/>
            <person name="Howland T.J."/>
            <person name="Wei M.H."/>
            <person name="Ibegwam C."/>
            <person name="Jalali M."/>
            <person name="Kalush F."/>
            <person name="Karpen G.H."/>
            <person name="Ke Z."/>
            <person name="Kennison J.A."/>
            <person name="Ketchum K.A."/>
            <person name="Kimmel B.E."/>
            <person name="Kodira C.D."/>
            <person name="Kraft C."/>
            <person name="Kravitz S."/>
            <person name="Kulp D."/>
            <person name="Lai Z."/>
            <person name="Lasko P."/>
            <person name="Lei Y."/>
            <person name="Levitsky A.A."/>
            <person name="Li J."/>
            <person name="Li Z."/>
            <person name="Liang Y."/>
            <person name="Lin X."/>
            <person name="Liu X."/>
            <person name="Mattei B."/>
            <person name="McIntosh T.C."/>
            <person name="McLeod M.P."/>
            <person name="McPherson D."/>
            <person name="Merkulov G."/>
            <person name="Milshina N.V."/>
            <person name="Mobarry C."/>
            <person name="Morris J."/>
            <person name="Moshrefi A."/>
            <person name="Mount S.M."/>
            <person name="Moy M."/>
            <person name="Murphy B."/>
            <person name="Murphy L."/>
            <person name="Muzny D.M."/>
            <person name="Nelson D.L."/>
            <person name="Nelson D.R."/>
            <person name="Nelson K.A."/>
            <person name="Nixon K."/>
            <person name="Nusskern D.R."/>
            <person name="Pacleb J.M."/>
            <person name="Palazzolo M."/>
            <person name="Pittman G.S."/>
            <person name="Pan S."/>
            <person name="Pollard J."/>
            <person name="Puri V."/>
            <person name="Reese M.G."/>
            <person name="Reinert K."/>
            <person name="Remington K."/>
            <person name="Saunders R.D."/>
            <person name="Scheeler F."/>
            <person name="Shen H."/>
            <person name="Shue B.C."/>
            <person name="Siden-Kiamos I."/>
            <person name="Simpson M."/>
            <person name="Skupski M.P."/>
            <person name="Smith T."/>
            <person name="Spier E."/>
            <person name="Spradling A.C."/>
            <person name="Stapleton M."/>
            <person name="Strong R."/>
            <person name="Sun E."/>
            <person name="Svirskas R."/>
            <person name="Tector C."/>
            <person name="Turner R."/>
            <person name="Venter E."/>
            <person name="Wang A.H."/>
            <person name="Wang X."/>
            <person name="Wang Z.Y."/>
            <person name="Wassarman D.A."/>
            <person name="Weinstock G.M."/>
            <person name="Weissenbach J."/>
            <person name="Williams S.M."/>
            <person name="WoodageT"/>
            <person name="Worley K.C."/>
            <person name="Wu D."/>
            <person name="Yang S."/>
            <person name="Yao Q.A."/>
            <person name="Ye J."/>
            <person name="Yeh R.F."/>
            <person name="Zaveri J.S."/>
            <person name="Zhan M."/>
            <person name="Zhang G."/>
            <person name="Zhao Q."/>
            <person name="Zheng L."/>
            <person name="Zheng X.H."/>
            <person name="Zhong F.N."/>
            <person name="Zhong W."/>
            <person name="Zhou X."/>
            <person name="Zhu S."/>
            <person name="Zhu X."/>
            <person name="Smith H.O."/>
            <person name="Gibbs R.A."/>
            <person name="Myers E.W."/>
            <person name="Rubin G.M."/>
            <person name="Venter J.C."/>
        </authorList>
    </citation>
    <scope>NUCLEOTIDE SEQUENCE [LARGE SCALE GENOMIC DNA]</scope>
    <source>
        <strain evidence="11">Berkeley</strain>
    </source>
</reference>
<organism evidence="6 11">
    <name type="scientific">Drosophila melanogaster</name>
    <name type="common">Fruit fly</name>
    <dbReference type="NCBI Taxonomy" id="7227"/>
    <lineage>
        <taxon>Eukaryota</taxon>
        <taxon>Metazoa</taxon>
        <taxon>Ecdysozoa</taxon>
        <taxon>Arthropoda</taxon>
        <taxon>Hexapoda</taxon>
        <taxon>Insecta</taxon>
        <taxon>Pterygota</taxon>
        <taxon>Neoptera</taxon>
        <taxon>Endopterygota</taxon>
        <taxon>Diptera</taxon>
        <taxon>Brachycera</taxon>
        <taxon>Muscomorpha</taxon>
        <taxon>Ephydroidea</taxon>
        <taxon>Drosophilidae</taxon>
        <taxon>Drosophila</taxon>
        <taxon>Sophophora</taxon>
    </lineage>
</organism>
<reference evidence="9" key="2">
    <citation type="submission" date="1999-12" db="EMBL/GenBank/DDBJ databases">
        <authorList>
            <person name="Benos P."/>
        </authorList>
    </citation>
    <scope>NUCLEOTIDE SEQUENCE</scope>
</reference>
<reference evidence="6" key="16">
    <citation type="submission" date="2023-12" db="EMBL/GenBank/DDBJ databases">
        <authorList>
            <consortium name="FlyBase"/>
        </authorList>
    </citation>
    <scope>NUCLEOTIDE SEQUENCE</scope>
</reference>
<dbReference type="EMBL" id="AE014298">
    <property type="protein sequence ID" value="AAF45771.1"/>
    <property type="molecule type" value="Genomic_DNA"/>
</dbReference>
<dbReference type="KEGG" id="dme:Dmel_CG14050"/>
<reference evidence="6" key="15">
    <citation type="journal article" date="2015" name="Genome Res.">
        <title>The Release 6 reference sequence of the Drosophila melanogaster genome.</title>
        <authorList>
            <person name="Hoskins R.A."/>
            <person name="Carlson J.W."/>
            <person name="Wan K.H."/>
            <person name="Park S."/>
            <person name="Mendez I."/>
            <person name="Galle S.E."/>
            <person name="Booth B.W."/>
            <person name="Pfeiffer B.D."/>
            <person name="George R.A."/>
            <person name="Svirskas R."/>
            <person name="Krzywinski M."/>
            <person name="Schein J."/>
            <person name="Accardo M.C."/>
            <person name="Damia E."/>
            <person name="Messina G."/>
            <person name="Mendez-Lago M."/>
            <person name="de Pablos B."/>
            <person name="Demakova O.V."/>
            <person name="Andreyeva E.N."/>
            <person name="Boldyreva L.V."/>
            <person name="Marra M."/>
            <person name="Carvalho A.B."/>
            <person name="Dimitri P."/>
            <person name="Villasante A."/>
            <person name="Zhimulev I.F."/>
            <person name="Rubin G.M."/>
            <person name="Karpen G.H."/>
            <person name="Celniker S.E."/>
        </authorList>
    </citation>
    <scope>NUCLEOTIDE SEQUENCE</scope>
</reference>
<protein>
    <submittedName>
        <fullName evidence="9">EG:BACH48C10.1 protein</fullName>
    </submittedName>
    <submittedName>
        <fullName evidence="7">MIP24373p</fullName>
    </submittedName>
    <submittedName>
        <fullName evidence="6">Uncharacterized protein, isoform A</fullName>
    </submittedName>
    <submittedName>
        <fullName evidence="8">Uncharacterized protein, isoform B</fullName>
    </submittedName>
</protein>
<keyword evidence="1" id="KW-0479">Metal-binding</keyword>
<evidence type="ECO:0000313" key="7">
    <source>
        <dbReference type="EMBL" id="ADL59608.1"/>
    </source>
</evidence>
<gene>
    <name evidence="6" type="primary">H48C10.1</name>
    <name evidence="7" type="synonym">CG14050-RA</name>
    <name evidence="6" type="synonym">Dmel\CG14050</name>
    <name evidence="6" type="synonym">EG:BACH48C10.1</name>
    <name evidence="6 10" type="ORF">CG14050</name>
    <name evidence="6" type="ORF">Dmel_CG14050</name>
</gene>
<dbReference type="UCSC" id="CG14050-RA">
    <property type="organism name" value="d. melanogaster"/>
</dbReference>
<dbReference type="AlphaFoldDB" id="Q9W4Z6"/>
<accession>Q9W4Z6</accession>